<dbReference type="GO" id="GO:0005524">
    <property type="term" value="F:ATP binding"/>
    <property type="evidence" value="ECO:0007669"/>
    <property type="project" value="InterPro"/>
</dbReference>
<reference evidence="1 2" key="1">
    <citation type="submission" date="2017-03" db="EMBL/GenBank/DDBJ databases">
        <title>Genome sequence of Methanobrevibacter wosei.</title>
        <authorList>
            <person name="Poehlein A."/>
            <person name="Seedorf H."/>
            <person name="Daniel R."/>
        </authorList>
    </citation>
    <scope>NUCLEOTIDE SEQUENCE [LARGE SCALE GENOMIC DNA]</scope>
    <source>
        <strain evidence="1 2">DSM 11979</strain>
    </source>
</reference>
<dbReference type="EMBL" id="MZGU01000004">
    <property type="protein sequence ID" value="PWB86099.1"/>
    <property type="molecule type" value="Genomic_DNA"/>
</dbReference>
<gene>
    <name evidence="1" type="primary">citG</name>
    <name evidence="1" type="ORF">MBBWO_09530</name>
</gene>
<evidence type="ECO:0000313" key="1">
    <source>
        <dbReference type="EMBL" id="PWB86099.1"/>
    </source>
</evidence>
<keyword evidence="1" id="KW-0328">Glycosyltransferase</keyword>
<proteinExistence type="predicted"/>
<dbReference type="Proteomes" id="UP000245577">
    <property type="component" value="Unassembled WGS sequence"/>
</dbReference>
<dbReference type="EC" id="2.4.2.52" evidence="1"/>
<dbReference type="InterPro" id="IPR002736">
    <property type="entry name" value="CitG"/>
</dbReference>
<dbReference type="RefSeq" id="WP_116669738.1">
    <property type="nucleotide sequence ID" value="NZ_MZGU01000004.1"/>
</dbReference>
<keyword evidence="2" id="KW-1185">Reference proteome</keyword>
<dbReference type="Pfam" id="PF01874">
    <property type="entry name" value="CitG"/>
    <property type="match status" value="1"/>
</dbReference>
<protein>
    <submittedName>
        <fullName evidence="1">2-(5''-triphosphoribosyl)-3'-dephosphocoenzyme-A synthase</fullName>
        <ecNumber evidence="1">2.4.2.52</ecNumber>
    </submittedName>
</protein>
<comment type="caution">
    <text evidence="1">The sequence shown here is derived from an EMBL/GenBank/DDBJ whole genome shotgun (WGS) entry which is preliminary data.</text>
</comment>
<accession>A0A2U1S7S2</accession>
<dbReference type="PANTHER" id="PTHR42280:SF1">
    <property type="entry name" value="CITG FAMILY PROTEIN"/>
    <property type="match status" value="1"/>
</dbReference>
<dbReference type="Gene3D" id="1.10.4200.10">
    <property type="entry name" value="Triphosphoribosyl-dephospho-CoA protein"/>
    <property type="match status" value="1"/>
</dbReference>
<evidence type="ECO:0000313" key="2">
    <source>
        <dbReference type="Proteomes" id="UP000245577"/>
    </source>
</evidence>
<dbReference type="OrthoDB" id="85890at2157"/>
<dbReference type="PANTHER" id="PTHR42280">
    <property type="entry name" value="CITG FAMILY PROTEIN"/>
    <property type="match status" value="1"/>
</dbReference>
<sequence>MDSEKIAKIAQIASCLEVSGYPKPGNVHRTRDFDDMVFEDFLISGVVIGDTIRKAASSVDANYPENAQMGKYILEAVKETDNWIANNTNLGIVMLLVPISCAAAISNSFDEIRENVVKLMAATTVDDAIDLYDAINIADAGGMGDQDEYDVASENAKEELRENNQTMYDVLKISAPWDRLASELTTDMPTCFDIGFKTYSEVKNNDSLNRASVLTFLTILSQVPDTLISRKYGDEKAGEVSNQTEDLLKFKDDNDFSDKLDEFDNYLFENKLNPGTTADLTAASIMLSFLASEFDS</sequence>
<organism evidence="1 2">
    <name type="scientific">Methanobrevibacter woesei</name>
    <dbReference type="NCBI Taxonomy" id="190976"/>
    <lineage>
        <taxon>Archaea</taxon>
        <taxon>Methanobacteriati</taxon>
        <taxon>Methanobacteriota</taxon>
        <taxon>Methanomada group</taxon>
        <taxon>Methanobacteria</taxon>
        <taxon>Methanobacteriales</taxon>
        <taxon>Methanobacteriaceae</taxon>
        <taxon>Methanobrevibacter</taxon>
    </lineage>
</organism>
<name>A0A2U1S7S2_9EURY</name>
<dbReference type="GO" id="GO:0046917">
    <property type="term" value="F:triphosphoribosyl-dephospho-CoA synthase activity"/>
    <property type="evidence" value="ECO:0007669"/>
    <property type="project" value="UniProtKB-EC"/>
</dbReference>
<dbReference type="AlphaFoldDB" id="A0A2U1S7S2"/>
<keyword evidence="1" id="KW-0808">Transferase</keyword>
<dbReference type="GO" id="GO:0016757">
    <property type="term" value="F:glycosyltransferase activity"/>
    <property type="evidence" value="ECO:0007669"/>
    <property type="project" value="UniProtKB-KW"/>
</dbReference>